<protein>
    <recommendedName>
        <fullName evidence="5 7">Uronate isomerase</fullName>
        <ecNumber evidence="4 7">5.3.1.12</ecNumber>
    </recommendedName>
    <alternativeName>
        <fullName evidence="7">Glucuronate isomerase</fullName>
    </alternativeName>
    <alternativeName>
        <fullName evidence="7">Uronic isomerase</fullName>
    </alternativeName>
</protein>
<gene>
    <name evidence="7 9" type="primary">uxaC</name>
    <name evidence="9" type="ORF">J6595_16100</name>
</gene>
<evidence type="ECO:0000256" key="7">
    <source>
        <dbReference type="HAMAP-Rule" id="MF_00675"/>
    </source>
</evidence>
<reference evidence="9 10" key="1">
    <citation type="submission" date="2021-04" db="EMBL/GenBank/DDBJ databases">
        <title>Whole genome sequence of Jiella sp. KSK16Y-1.</title>
        <authorList>
            <person name="Tuo L."/>
        </authorList>
    </citation>
    <scope>NUCLEOTIDE SEQUENCE [LARGE SCALE GENOMIC DNA]</scope>
    <source>
        <strain evidence="9 10">KSK16Y-1</strain>
    </source>
</reference>
<dbReference type="GO" id="GO:0008880">
    <property type="term" value="F:glucuronate isomerase activity"/>
    <property type="evidence" value="ECO:0007669"/>
    <property type="project" value="UniProtKB-EC"/>
</dbReference>
<organism evidence="9 10">
    <name type="scientific">Jiella mangrovi</name>
    <dbReference type="NCBI Taxonomy" id="2821407"/>
    <lineage>
        <taxon>Bacteria</taxon>
        <taxon>Pseudomonadati</taxon>
        <taxon>Pseudomonadota</taxon>
        <taxon>Alphaproteobacteria</taxon>
        <taxon>Hyphomicrobiales</taxon>
        <taxon>Aurantimonadaceae</taxon>
        <taxon>Jiella</taxon>
    </lineage>
</organism>
<comment type="caution">
    <text evidence="9">The sequence shown here is derived from an EMBL/GenBank/DDBJ whole genome shotgun (WGS) entry which is preliminary data.</text>
</comment>
<keyword evidence="6 7" id="KW-0413">Isomerase</keyword>
<evidence type="ECO:0000256" key="6">
    <source>
        <dbReference type="ARBA" id="ARBA00023235"/>
    </source>
</evidence>
<dbReference type="Gene3D" id="3.20.20.140">
    <property type="entry name" value="Metal-dependent hydrolases"/>
    <property type="match status" value="1"/>
</dbReference>
<comment type="similarity">
    <text evidence="3 7">Belongs to the metallo-dependent hydrolases superfamily. Uronate isomerase family.</text>
</comment>
<comment type="catalytic activity">
    <reaction evidence="7">
        <text>aldehydo-D-galacturonate = keto-D-tagaturonate</text>
        <dbReference type="Rhea" id="RHEA:27702"/>
        <dbReference type="ChEBI" id="CHEBI:12952"/>
        <dbReference type="ChEBI" id="CHEBI:17886"/>
    </reaction>
</comment>
<dbReference type="Pfam" id="PF02614">
    <property type="entry name" value="UxaC"/>
    <property type="match status" value="1"/>
</dbReference>
<keyword evidence="10" id="KW-1185">Reference proteome</keyword>
<dbReference type="NCBIfam" id="NF002794">
    <property type="entry name" value="PRK02925.1"/>
    <property type="match status" value="1"/>
</dbReference>
<feature type="compositionally biased region" description="Polar residues" evidence="8">
    <location>
        <begin position="1"/>
        <end position="11"/>
    </location>
</feature>
<dbReference type="EMBL" id="JAGJCF010000013">
    <property type="protein sequence ID" value="MBP0617109.1"/>
    <property type="molecule type" value="Genomic_DNA"/>
</dbReference>
<evidence type="ECO:0000313" key="9">
    <source>
        <dbReference type="EMBL" id="MBP0617109.1"/>
    </source>
</evidence>
<sequence length="533" mass="59812">MKTRSPGTLQASGARETEPPALGRPHVDRKPWHRRQSQSACALLDARQILPYQLAAATSLYGRTTVALLDDDRLFPTEAATRNLARALYGTIKSLPIISPHGHTEPRWFAENEAFPDPAHLIVVPDHYIFRMLVSQGVTLGELGVPSADGSPVETDGRRIWRRFAENYHLFRGTPTRLWLDDTFQNLFGLDVRLSAETADHYYDHIADLLRQDDYRPRALFERFNVEAIATTESALDDLRHHRAIRESGWAGKVVTTYRPDAVTDPDFSGFAENLVKLGEVAGCDTGTFAGYIEAHRRRRAVFRDHGATATDHGHPTARTADLSAAEAAELYDRIKDGGGSAEDRELFRAQMLTEMARLSVEDGMVMQLHCGSFRNHSDRIVSAFGRDRGFDIPQPTNYVEALKPLLDVCALEKSLTLIVFTLDETVFSRELAPLAGVYPCLRLGPPWWFFDSPEGMKRFREAVTETAGFYNTVGFNDDTRAFCSIPARHDVARRVDCAYLAGLVTTGRLQEDEAFELAHDLTYRLAKEAYRL</sequence>
<dbReference type="Gene3D" id="1.10.2020.10">
    <property type="entry name" value="uronate isomerase, domain 2, chain A"/>
    <property type="match status" value="1"/>
</dbReference>
<dbReference type="InterPro" id="IPR003766">
    <property type="entry name" value="Uronate_isomerase"/>
</dbReference>
<dbReference type="HAMAP" id="MF_00675">
    <property type="entry name" value="UxaC"/>
    <property type="match status" value="1"/>
</dbReference>
<dbReference type="EC" id="5.3.1.12" evidence="4 7"/>
<dbReference type="SUPFAM" id="SSF51556">
    <property type="entry name" value="Metallo-dependent hydrolases"/>
    <property type="match status" value="1"/>
</dbReference>
<proteinExistence type="inferred from homology"/>
<evidence type="ECO:0000256" key="5">
    <source>
        <dbReference type="ARBA" id="ARBA00020555"/>
    </source>
</evidence>
<dbReference type="InterPro" id="IPR032466">
    <property type="entry name" value="Metal_Hydrolase"/>
</dbReference>
<dbReference type="PANTHER" id="PTHR30068">
    <property type="entry name" value="URONATE ISOMERASE"/>
    <property type="match status" value="1"/>
</dbReference>
<evidence type="ECO:0000256" key="2">
    <source>
        <dbReference type="ARBA" id="ARBA00004892"/>
    </source>
</evidence>
<feature type="region of interest" description="Disordered" evidence="8">
    <location>
        <begin position="1"/>
        <end position="32"/>
    </location>
</feature>
<dbReference type="PANTHER" id="PTHR30068:SF4">
    <property type="entry name" value="URONATE ISOMERASE"/>
    <property type="match status" value="1"/>
</dbReference>
<name>A0ABS4BK13_9HYPH</name>
<evidence type="ECO:0000256" key="4">
    <source>
        <dbReference type="ARBA" id="ARBA00012546"/>
    </source>
</evidence>
<evidence type="ECO:0000256" key="3">
    <source>
        <dbReference type="ARBA" id="ARBA00008397"/>
    </source>
</evidence>
<evidence type="ECO:0000313" key="10">
    <source>
        <dbReference type="Proteomes" id="UP000678276"/>
    </source>
</evidence>
<evidence type="ECO:0000256" key="8">
    <source>
        <dbReference type="SAM" id="MobiDB-lite"/>
    </source>
</evidence>
<accession>A0ABS4BK13</accession>
<comment type="catalytic activity">
    <reaction evidence="1 7">
        <text>D-glucuronate = D-fructuronate</text>
        <dbReference type="Rhea" id="RHEA:13049"/>
        <dbReference type="ChEBI" id="CHEBI:58720"/>
        <dbReference type="ChEBI" id="CHEBI:59863"/>
        <dbReference type="EC" id="5.3.1.12"/>
    </reaction>
</comment>
<dbReference type="Proteomes" id="UP000678276">
    <property type="component" value="Unassembled WGS sequence"/>
</dbReference>
<comment type="pathway">
    <text evidence="2 7">Carbohydrate metabolism; pentose and glucuronate interconversion.</text>
</comment>
<evidence type="ECO:0000256" key="1">
    <source>
        <dbReference type="ARBA" id="ARBA00001165"/>
    </source>
</evidence>